<organism evidence="2 4">
    <name type="scientific">Thermococcus paralvinellae</name>
    <dbReference type="NCBI Taxonomy" id="582419"/>
    <lineage>
        <taxon>Archaea</taxon>
        <taxon>Methanobacteriati</taxon>
        <taxon>Methanobacteriota</taxon>
        <taxon>Thermococci</taxon>
        <taxon>Thermococcales</taxon>
        <taxon>Thermococcaceae</taxon>
        <taxon>Thermococcus</taxon>
    </lineage>
</organism>
<dbReference type="AlphaFoldDB" id="A0A832ZBS0"/>
<reference evidence="2" key="1">
    <citation type="journal article" date="2020" name="ISME J.">
        <title>Gammaproteobacteria mediating utilization of methyl-, sulfur- and petroleum organic compounds in deep ocean hydrothermal plumes.</title>
        <authorList>
            <person name="Zhou Z."/>
            <person name="Liu Y."/>
            <person name="Pan J."/>
            <person name="Cron B.R."/>
            <person name="Toner B.M."/>
            <person name="Anantharaman K."/>
            <person name="Breier J.A."/>
            <person name="Dick G.J."/>
            <person name="Li M."/>
        </authorList>
    </citation>
    <scope>NUCLEOTIDE SEQUENCE</scope>
    <source>
        <strain evidence="2">SZUA-1451</strain>
        <strain evidence="3">SZUA-1476</strain>
    </source>
</reference>
<proteinExistence type="predicted"/>
<evidence type="ECO:0000256" key="1">
    <source>
        <dbReference type="SAM" id="MobiDB-lite"/>
    </source>
</evidence>
<protein>
    <submittedName>
        <fullName evidence="2">Uncharacterized protein</fullName>
    </submittedName>
</protein>
<dbReference type="Proteomes" id="UP000653692">
    <property type="component" value="Unassembled WGS sequence"/>
</dbReference>
<sequence>MNSTIPRKEVDPIRELIPWARHDAILKAFDEKEKREKRNSGNGQKSPGCIFSSRKVKGIIGEKD</sequence>
<evidence type="ECO:0000313" key="3">
    <source>
        <dbReference type="EMBL" id="HIP89273.1"/>
    </source>
</evidence>
<gene>
    <name evidence="2" type="ORF">EYH13_03265</name>
    <name evidence="3" type="ORF">EYH24_04920</name>
</gene>
<name>A0A832ZBS0_9EURY</name>
<dbReference type="Proteomes" id="UP000649326">
    <property type="component" value="Unassembled WGS sequence"/>
</dbReference>
<feature type="region of interest" description="Disordered" evidence="1">
    <location>
        <begin position="30"/>
        <end position="64"/>
    </location>
</feature>
<comment type="caution">
    <text evidence="2">The sequence shown here is derived from an EMBL/GenBank/DDBJ whole genome shotgun (WGS) entry which is preliminary data.</text>
</comment>
<feature type="compositionally biased region" description="Basic and acidic residues" evidence="1">
    <location>
        <begin position="30"/>
        <end position="39"/>
    </location>
</feature>
<evidence type="ECO:0000313" key="2">
    <source>
        <dbReference type="EMBL" id="HIP75161.1"/>
    </source>
</evidence>
<accession>A0A832ZBS0</accession>
<evidence type="ECO:0000313" key="4">
    <source>
        <dbReference type="Proteomes" id="UP000649326"/>
    </source>
</evidence>
<dbReference type="EMBL" id="DQUR01000166">
    <property type="protein sequence ID" value="HIP89273.1"/>
    <property type="molecule type" value="Genomic_DNA"/>
</dbReference>
<dbReference type="EMBL" id="DQUG01000136">
    <property type="protein sequence ID" value="HIP75161.1"/>
    <property type="molecule type" value="Genomic_DNA"/>
</dbReference>